<gene>
    <name evidence="8" type="ORF">SMD31_19135</name>
</gene>
<evidence type="ECO:0000256" key="1">
    <source>
        <dbReference type="ARBA" id="ARBA00001932"/>
    </source>
</evidence>
<feature type="domain" description="Photolyase/cryptochrome alpha/beta" evidence="7">
    <location>
        <begin position="6"/>
        <end position="130"/>
    </location>
</feature>
<dbReference type="SUPFAM" id="SSF48173">
    <property type="entry name" value="Cryptochrome/photolyase FAD-binding domain"/>
    <property type="match status" value="1"/>
</dbReference>
<keyword evidence="4 6" id="KW-0274">FAD</keyword>
<dbReference type="InterPro" id="IPR018394">
    <property type="entry name" value="DNA_photolyase_1_CS_C"/>
</dbReference>
<dbReference type="PROSITE" id="PS00394">
    <property type="entry name" value="DNA_PHOTOLYASES_1_1"/>
    <property type="match status" value="1"/>
</dbReference>
<dbReference type="PROSITE" id="PS00691">
    <property type="entry name" value="DNA_PHOTOLYASES_1_2"/>
    <property type="match status" value="1"/>
</dbReference>
<comment type="cofactor">
    <cofactor evidence="1">
        <name>(6R)-5,10-methylene-5,6,7,8-tetrahydrofolate</name>
        <dbReference type="ChEBI" id="CHEBI:15636"/>
    </cofactor>
</comment>
<dbReference type="PRINTS" id="PR00147">
    <property type="entry name" value="DNAPHOTLYASE"/>
</dbReference>
<protein>
    <submittedName>
        <fullName evidence="8">Deoxyribodipyrimidine photo-lyase</fullName>
        <ecNumber evidence="8">4.1.99.3</ecNumber>
    </submittedName>
</protein>
<evidence type="ECO:0000259" key="7">
    <source>
        <dbReference type="PROSITE" id="PS51645"/>
    </source>
</evidence>
<dbReference type="EMBL" id="JAXCLX010000004">
    <property type="protein sequence ID" value="MDY0874064.1"/>
    <property type="molecule type" value="Genomic_DNA"/>
</dbReference>
<evidence type="ECO:0000256" key="4">
    <source>
        <dbReference type="ARBA" id="ARBA00022827"/>
    </source>
</evidence>
<dbReference type="Proteomes" id="UP001271769">
    <property type="component" value="Unassembled WGS sequence"/>
</dbReference>
<dbReference type="GO" id="GO:0003904">
    <property type="term" value="F:deoxyribodipyrimidine photo-lyase activity"/>
    <property type="evidence" value="ECO:0007669"/>
    <property type="project" value="UniProtKB-EC"/>
</dbReference>
<organism evidence="8 9">
    <name type="scientific">Dongia rigui</name>
    <dbReference type="NCBI Taxonomy" id="940149"/>
    <lineage>
        <taxon>Bacteria</taxon>
        <taxon>Pseudomonadati</taxon>
        <taxon>Pseudomonadota</taxon>
        <taxon>Alphaproteobacteria</taxon>
        <taxon>Rhodospirillales</taxon>
        <taxon>Dongiaceae</taxon>
        <taxon>Dongia</taxon>
    </lineage>
</organism>
<dbReference type="PANTHER" id="PTHR11455:SF9">
    <property type="entry name" value="CRYPTOCHROME CIRCADIAN CLOCK 5 ISOFORM X1"/>
    <property type="match status" value="1"/>
</dbReference>
<comment type="similarity">
    <text evidence="6">Belongs to the DNA photolyase family.</text>
</comment>
<dbReference type="PANTHER" id="PTHR11455">
    <property type="entry name" value="CRYPTOCHROME"/>
    <property type="match status" value="1"/>
</dbReference>
<dbReference type="InterPro" id="IPR036134">
    <property type="entry name" value="Crypto/Photolyase_FAD-like_sf"/>
</dbReference>
<reference evidence="8 9" key="1">
    <citation type="journal article" date="2013" name="Antonie Van Leeuwenhoek">
        <title>Dongia rigui sp. nov., isolated from freshwater of a large wetland in Korea.</title>
        <authorList>
            <person name="Baik K.S."/>
            <person name="Hwang Y.M."/>
            <person name="Choi J.S."/>
            <person name="Kwon J."/>
            <person name="Seong C.N."/>
        </authorList>
    </citation>
    <scope>NUCLEOTIDE SEQUENCE [LARGE SCALE GENOMIC DNA]</scope>
    <source>
        <strain evidence="8 9">04SU4-P</strain>
    </source>
</reference>
<dbReference type="Gene3D" id="3.40.50.620">
    <property type="entry name" value="HUPs"/>
    <property type="match status" value="1"/>
</dbReference>
<dbReference type="Pfam" id="PF03441">
    <property type="entry name" value="FAD_binding_7"/>
    <property type="match status" value="1"/>
</dbReference>
<sequence length="488" mass="54507">MNRTHPPILIWLRRDLRLDDNPAIFHAAKTGRPVIPFFVDDDKHLGGAARWWRGRSLLALDSALRSLGSHLVVRRGDALDQVMSLAQESGATALHFNRRLEPRGLAIDAKVVTAARAAGIEIVEHHGNRLHDPWTLKTLKGDPFRVFTPFWRRLAESYQPPAPCPAPTALTAPSTWPGASDLAALEEHAPWTAGMTTQWRPGEAGAQAMLQRLPEKLADYGTARDRPDIEGTSRLSPHLAWGEISVHALWRQLSQEGSPSQNGYLRELGWRDFNSHLLYHFPRLPVDNWNRQFDAFPYRSAPTQLAAWQKGLTGYPIVDAGMRELWTTGWMHNRVRMITASFLIKDLLLDWRDGEKWFWDTLVDADLAQNAGNWQWVAGSGADAAPYFRVFNPITQGIKFDPEGTYVRRWLPELAKLPTHAIHEPSTASLSELSAAHVSLGRSYPLPLVDHAKARLRALATLKALGTAAAAELATTDVSSRQNSPNLI</sequence>
<dbReference type="InterPro" id="IPR005101">
    <property type="entry name" value="Cryptochr/Photolyase_FAD-bd"/>
</dbReference>
<dbReference type="InterPro" id="IPR002081">
    <property type="entry name" value="Cryptochrome/DNA_photolyase_1"/>
</dbReference>
<evidence type="ECO:0000256" key="2">
    <source>
        <dbReference type="ARBA" id="ARBA00001974"/>
    </source>
</evidence>
<keyword evidence="9" id="KW-1185">Reference proteome</keyword>
<proteinExistence type="inferred from homology"/>
<dbReference type="SUPFAM" id="SSF52425">
    <property type="entry name" value="Cryptochrome/photolyase, N-terminal domain"/>
    <property type="match status" value="1"/>
</dbReference>
<dbReference type="RefSeq" id="WP_320502539.1">
    <property type="nucleotide sequence ID" value="NZ_JAXCLX010000004.1"/>
</dbReference>
<keyword evidence="3 6" id="KW-0285">Flavoprotein</keyword>
<comment type="cofactor">
    <cofactor evidence="2">
        <name>FAD</name>
        <dbReference type="ChEBI" id="CHEBI:57692"/>
    </cofactor>
</comment>
<dbReference type="Gene3D" id="1.25.40.80">
    <property type="match status" value="1"/>
</dbReference>
<dbReference type="PROSITE" id="PS51645">
    <property type="entry name" value="PHR_CRY_ALPHA_BETA"/>
    <property type="match status" value="1"/>
</dbReference>
<keyword evidence="8" id="KW-0456">Lyase</keyword>
<evidence type="ECO:0000256" key="5">
    <source>
        <dbReference type="ARBA" id="ARBA00022991"/>
    </source>
</evidence>
<dbReference type="Pfam" id="PF00875">
    <property type="entry name" value="DNA_photolyase"/>
    <property type="match status" value="1"/>
</dbReference>
<name>A0ABU5E358_9PROT</name>
<dbReference type="InterPro" id="IPR006050">
    <property type="entry name" value="DNA_photolyase_N"/>
</dbReference>
<dbReference type="InterPro" id="IPR014729">
    <property type="entry name" value="Rossmann-like_a/b/a_fold"/>
</dbReference>
<dbReference type="InterPro" id="IPR036155">
    <property type="entry name" value="Crypto/Photolyase_N_sf"/>
</dbReference>
<comment type="caution">
    <text evidence="8">The sequence shown here is derived from an EMBL/GenBank/DDBJ whole genome shotgun (WGS) entry which is preliminary data.</text>
</comment>
<accession>A0ABU5E358</accession>
<evidence type="ECO:0000313" key="9">
    <source>
        <dbReference type="Proteomes" id="UP001271769"/>
    </source>
</evidence>
<dbReference type="Gene3D" id="1.10.579.10">
    <property type="entry name" value="DNA Cyclobutane Dipyrimidine Photolyase, subunit A, domain 3"/>
    <property type="match status" value="1"/>
</dbReference>
<evidence type="ECO:0000313" key="8">
    <source>
        <dbReference type="EMBL" id="MDY0874064.1"/>
    </source>
</evidence>
<evidence type="ECO:0000256" key="3">
    <source>
        <dbReference type="ARBA" id="ARBA00022630"/>
    </source>
</evidence>
<keyword evidence="5 6" id="KW-0157">Chromophore</keyword>
<dbReference type="EC" id="4.1.99.3" evidence="8"/>
<evidence type="ECO:0000256" key="6">
    <source>
        <dbReference type="RuleBase" id="RU004182"/>
    </source>
</evidence>